<dbReference type="SUPFAM" id="SSF54637">
    <property type="entry name" value="Thioesterase/thiol ester dehydrase-isomerase"/>
    <property type="match status" value="1"/>
</dbReference>
<dbReference type="EC" id="3.1.2.2" evidence="16"/>
<evidence type="ECO:0000256" key="15">
    <source>
        <dbReference type="ARBA" id="ARBA00038456"/>
    </source>
</evidence>
<proteinExistence type="inferred from homology"/>
<dbReference type="PANTHER" id="PTHR12418:SF19">
    <property type="entry name" value="ACYL-COENZYME A THIOESTERASE THEM4"/>
    <property type="match status" value="1"/>
</dbReference>
<comment type="similarity">
    <text evidence="15">Belongs to the THEM4/THEM5 thioesterase family.</text>
</comment>
<comment type="catalytic activity">
    <reaction evidence="22">
        <text>dodecanoyl-CoA + H2O = dodecanoate + CoA + H(+)</text>
        <dbReference type="Rhea" id="RHEA:30135"/>
        <dbReference type="ChEBI" id="CHEBI:15377"/>
        <dbReference type="ChEBI" id="CHEBI:15378"/>
        <dbReference type="ChEBI" id="CHEBI:18262"/>
        <dbReference type="ChEBI" id="CHEBI:57287"/>
        <dbReference type="ChEBI" id="CHEBI:57375"/>
    </reaction>
    <physiologicalReaction direction="left-to-right" evidence="22">
        <dbReference type="Rhea" id="RHEA:30136"/>
    </physiologicalReaction>
</comment>
<feature type="region of interest" description="Disordered" evidence="24">
    <location>
        <begin position="1"/>
        <end position="20"/>
    </location>
</feature>
<keyword evidence="4" id="KW-1003">Cell membrane</keyword>
<dbReference type="Pfam" id="PF03061">
    <property type="entry name" value="4HBT"/>
    <property type="match status" value="1"/>
</dbReference>
<dbReference type="CDD" id="cd03443">
    <property type="entry name" value="PaaI_thioesterase"/>
    <property type="match status" value="1"/>
</dbReference>
<evidence type="ECO:0000256" key="24">
    <source>
        <dbReference type="SAM" id="MobiDB-lite"/>
    </source>
</evidence>
<keyword evidence="8" id="KW-0276">Fatty acid metabolism</keyword>
<evidence type="ECO:0000256" key="23">
    <source>
        <dbReference type="ARBA" id="ARBA00048180"/>
    </source>
</evidence>
<keyword evidence="10" id="KW-0443">Lipid metabolism</keyword>
<keyword evidence="5" id="KW-0963">Cytoplasm</keyword>
<keyword evidence="9" id="KW-0809">Transit peptide</keyword>
<evidence type="ECO:0000256" key="18">
    <source>
        <dbReference type="ARBA" id="ARBA00043210"/>
    </source>
</evidence>
<feature type="domain" description="Thioesterase" evidence="25">
    <location>
        <begin position="130"/>
        <end position="199"/>
    </location>
</feature>
<name>A0A917VT37_9NOCA</name>
<evidence type="ECO:0000256" key="8">
    <source>
        <dbReference type="ARBA" id="ARBA00022832"/>
    </source>
</evidence>
<comment type="catalytic activity">
    <reaction evidence="23">
        <text>tetradecanoyl-CoA + H2O = tetradecanoate + CoA + H(+)</text>
        <dbReference type="Rhea" id="RHEA:40119"/>
        <dbReference type="ChEBI" id="CHEBI:15377"/>
        <dbReference type="ChEBI" id="CHEBI:15378"/>
        <dbReference type="ChEBI" id="CHEBI:30807"/>
        <dbReference type="ChEBI" id="CHEBI:57287"/>
        <dbReference type="ChEBI" id="CHEBI:57385"/>
    </reaction>
    <physiologicalReaction direction="left-to-right" evidence="23">
        <dbReference type="Rhea" id="RHEA:40120"/>
    </physiologicalReaction>
</comment>
<keyword evidence="27" id="KW-1185">Reference proteome</keyword>
<dbReference type="GO" id="GO:0016787">
    <property type="term" value="F:hydrolase activity"/>
    <property type="evidence" value="ECO:0007669"/>
    <property type="project" value="UniProtKB-KW"/>
</dbReference>
<evidence type="ECO:0000256" key="5">
    <source>
        <dbReference type="ARBA" id="ARBA00022490"/>
    </source>
</evidence>
<dbReference type="Proteomes" id="UP000638263">
    <property type="component" value="Unassembled WGS sequence"/>
</dbReference>
<evidence type="ECO:0000256" key="19">
    <source>
        <dbReference type="ARBA" id="ARBA00047588"/>
    </source>
</evidence>
<dbReference type="EMBL" id="BMMH01000005">
    <property type="protein sequence ID" value="GGL11937.1"/>
    <property type="molecule type" value="Genomic_DNA"/>
</dbReference>
<evidence type="ECO:0000256" key="6">
    <source>
        <dbReference type="ARBA" id="ARBA00022703"/>
    </source>
</evidence>
<keyword evidence="7" id="KW-0378">Hydrolase</keyword>
<protein>
    <recommendedName>
        <fullName evidence="17">Acyl-coenzyme A thioesterase THEM4</fullName>
        <ecNumber evidence="16">3.1.2.2</ecNumber>
    </recommendedName>
    <alternativeName>
        <fullName evidence="18">Thioesterase superfamily member 4</fullName>
    </alternativeName>
</protein>
<evidence type="ECO:0000256" key="9">
    <source>
        <dbReference type="ARBA" id="ARBA00022946"/>
    </source>
</evidence>
<evidence type="ECO:0000256" key="10">
    <source>
        <dbReference type="ARBA" id="ARBA00023098"/>
    </source>
</evidence>
<gene>
    <name evidence="26" type="ORF">GCM10011588_27930</name>
</gene>
<comment type="catalytic activity">
    <reaction evidence="19">
        <text>octanoyl-CoA + H2O = octanoate + CoA + H(+)</text>
        <dbReference type="Rhea" id="RHEA:30143"/>
        <dbReference type="ChEBI" id="CHEBI:15377"/>
        <dbReference type="ChEBI" id="CHEBI:15378"/>
        <dbReference type="ChEBI" id="CHEBI:25646"/>
        <dbReference type="ChEBI" id="CHEBI:57287"/>
        <dbReference type="ChEBI" id="CHEBI:57386"/>
    </reaction>
    <physiologicalReaction direction="left-to-right" evidence="19">
        <dbReference type="Rhea" id="RHEA:30144"/>
    </physiologicalReaction>
</comment>
<keyword evidence="6" id="KW-0053">Apoptosis</keyword>
<keyword evidence="12" id="KW-0966">Cell projection</keyword>
<evidence type="ECO:0000256" key="17">
    <source>
        <dbReference type="ARBA" id="ARBA00040123"/>
    </source>
</evidence>
<accession>A0A917VT37</accession>
<keyword evidence="11" id="KW-0472">Membrane</keyword>
<dbReference type="PANTHER" id="PTHR12418">
    <property type="entry name" value="ACYL-COENZYME A THIOESTERASE THEM4"/>
    <property type="match status" value="1"/>
</dbReference>
<organism evidence="26 27">
    <name type="scientific">Nocardia jinanensis</name>
    <dbReference type="NCBI Taxonomy" id="382504"/>
    <lineage>
        <taxon>Bacteria</taxon>
        <taxon>Bacillati</taxon>
        <taxon>Actinomycetota</taxon>
        <taxon>Actinomycetes</taxon>
        <taxon>Mycobacteriales</taxon>
        <taxon>Nocardiaceae</taxon>
        <taxon>Nocardia</taxon>
    </lineage>
</organism>
<evidence type="ECO:0000256" key="22">
    <source>
        <dbReference type="ARBA" id="ARBA00048074"/>
    </source>
</evidence>
<evidence type="ECO:0000259" key="25">
    <source>
        <dbReference type="Pfam" id="PF03061"/>
    </source>
</evidence>
<evidence type="ECO:0000256" key="11">
    <source>
        <dbReference type="ARBA" id="ARBA00023136"/>
    </source>
</evidence>
<dbReference type="GO" id="GO:0016020">
    <property type="term" value="C:membrane"/>
    <property type="evidence" value="ECO:0007669"/>
    <property type="project" value="UniProtKB-SubCell"/>
</dbReference>
<dbReference type="GO" id="GO:0005737">
    <property type="term" value="C:cytoplasm"/>
    <property type="evidence" value="ECO:0007669"/>
    <property type="project" value="UniProtKB-SubCell"/>
</dbReference>
<evidence type="ECO:0000256" key="13">
    <source>
        <dbReference type="ARBA" id="ARBA00035852"/>
    </source>
</evidence>
<comment type="catalytic activity">
    <reaction evidence="20">
        <text>hexadecanoyl-CoA + H2O = hexadecanoate + CoA + H(+)</text>
        <dbReference type="Rhea" id="RHEA:16645"/>
        <dbReference type="ChEBI" id="CHEBI:7896"/>
        <dbReference type="ChEBI" id="CHEBI:15377"/>
        <dbReference type="ChEBI" id="CHEBI:15378"/>
        <dbReference type="ChEBI" id="CHEBI:57287"/>
        <dbReference type="ChEBI" id="CHEBI:57379"/>
        <dbReference type="EC" id="3.1.2.2"/>
    </reaction>
    <physiologicalReaction direction="left-to-right" evidence="20">
        <dbReference type="Rhea" id="RHEA:16646"/>
    </physiologicalReaction>
</comment>
<comment type="subcellular location">
    <subcellularLocation>
        <location evidence="3">Cell projection</location>
        <location evidence="3">Ruffle membrane</location>
    </subcellularLocation>
    <subcellularLocation>
        <location evidence="2">Cytoplasm</location>
    </subcellularLocation>
    <subcellularLocation>
        <location evidence="1">Membrane</location>
        <topology evidence="1">Peripheral membrane protein</topology>
    </subcellularLocation>
</comment>
<evidence type="ECO:0000256" key="12">
    <source>
        <dbReference type="ARBA" id="ARBA00023273"/>
    </source>
</evidence>
<dbReference type="GO" id="GO:0006631">
    <property type="term" value="P:fatty acid metabolic process"/>
    <property type="evidence" value="ECO:0007669"/>
    <property type="project" value="UniProtKB-KW"/>
</dbReference>
<evidence type="ECO:0000256" key="20">
    <source>
        <dbReference type="ARBA" id="ARBA00047734"/>
    </source>
</evidence>
<evidence type="ECO:0000256" key="7">
    <source>
        <dbReference type="ARBA" id="ARBA00022801"/>
    </source>
</evidence>
<reference evidence="26" key="2">
    <citation type="submission" date="2020-09" db="EMBL/GenBank/DDBJ databases">
        <authorList>
            <person name="Sun Q."/>
            <person name="Zhou Y."/>
        </authorList>
    </citation>
    <scope>NUCLEOTIDE SEQUENCE</scope>
    <source>
        <strain evidence="26">CGMCC 4.3508</strain>
    </source>
</reference>
<evidence type="ECO:0000256" key="1">
    <source>
        <dbReference type="ARBA" id="ARBA00004170"/>
    </source>
</evidence>
<dbReference type="Gene3D" id="3.10.129.10">
    <property type="entry name" value="Hotdog Thioesterase"/>
    <property type="match status" value="1"/>
</dbReference>
<evidence type="ECO:0000256" key="16">
    <source>
        <dbReference type="ARBA" id="ARBA00038848"/>
    </source>
</evidence>
<evidence type="ECO:0000256" key="21">
    <source>
        <dbReference type="ARBA" id="ARBA00047969"/>
    </source>
</evidence>
<evidence type="ECO:0000313" key="26">
    <source>
        <dbReference type="EMBL" id="GGL11937.1"/>
    </source>
</evidence>
<evidence type="ECO:0000313" key="27">
    <source>
        <dbReference type="Proteomes" id="UP000638263"/>
    </source>
</evidence>
<dbReference type="InterPro" id="IPR006683">
    <property type="entry name" value="Thioestr_dom"/>
</dbReference>
<dbReference type="AlphaFoldDB" id="A0A917VT37"/>
<comment type="catalytic activity">
    <reaction evidence="14">
        <text>(9Z)-octadecenoyl-CoA + H2O = (9Z)-octadecenoate + CoA + H(+)</text>
        <dbReference type="Rhea" id="RHEA:40139"/>
        <dbReference type="ChEBI" id="CHEBI:15377"/>
        <dbReference type="ChEBI" id="CHEBI:15378"/>
        <dbReference type="ChEBI" id="CHEBI:30823"/>
        <dbReference type="ChEBI" id="CHEBI:57287"/>
        <dbReference type="ChEBI" id="CHEBI:57387"/>
    </reaction>
    <physiologicalReaction direction="left-to-right" evidence="14">
        <dbReference type="Rhea" id="RHEA:40140"/>
    </physiologicalReaction>
</comment>
<evidence type="ECO:0000256" key="14">
    <source>
        <dbReference type="ARBA" id="ARBA00037002"/>
    </source>
</evidence>
<evidence type="ECO:0000256" key="4">
    <source>
        <dbReference type="ARBA" id="ARBA00022475"/>
    </source>
</evidence>
<dbReference type="InterPro" id="IPR029069">
    <property type="entry name" value="HotDog_dom_sf"/>
</dbReference>
<sequence>MDETTTPPRTAPGDTDREETAGESLFAEAVADWCRQLAGTLLEETGDRLLDTVRQAAGQLRELIECPGPVADAAPAAPPYRDRKGRLRNQTNPVMSARNPLAPPMVATGSGGAAEFSVVLPIQYQGPPRTLHGGYVSVLLDEAIWNAVRTEVRGISFTRELTVVYERPVPLGVPLTVTGRVTATEGRKTFAEGEIRSGGEICAHAHGLWIAPR</sequence>
<reference evidence="26" key="1">
    <citation type="journal article" date="2014" name="Int. J. Syst. Evol. Microbiol.">
        <title>Complete genome sequence of Corynebacterium casei LMG S-19264T (=DSM 44701T), isolated from a smear-ripened cheese.</title>
        <authorList>
            <consortium name="US DOE Joint Genome Institute (JGI-PGF)"/>
            <person name="Walter F."/>
            <person name="Albersmeier A."/>
            <person name="Kalinowski J."/>
            <person name="Ruckert C."/>
        </authorList>
    </citation>
    <scope>NUCLEOTIDE SEQUENCE</scope>
    <source>
        <strain evidence="26">CGMCC 4.3508</strain>
    </source>
</reference>
<evidence type="ECO:0000256" key="2">
    <source>
        <dbReference type="ARBA" id="ARBA00004496"/>
    </source>
</evidence>
<evidence type="ECO:0000256" key="3">
    <source>
        <dbReference type="ARBA" id="ARBA00004632"/>
    </source>
</evidence>
<comment type="caution">
    <text evidence="26">The sequence shown here is derived from an EMBL/GenBank/DDBJ whole genome shotgun (WGS) entry which is preliminary data.</text>
</comment>
<comment type="catalytic activity">
    <reaction evidence="21">
        <text>decanoyl-CoA + H2O = decanoate + CoA + H(+)</text>
        <dbReference type="Rhea" id="RHEA:40059"/>
        <dbReference type="ChEBI" id="CHEBI:15377"/>
        <dbReference type="ChEBI" id="CHEBI:15378"/>
        <dbReference type="ChEBI" id="CHEBI:27689"/>
        <dbReference type="ChEBI" id="CHEBI:57287"/>
        <dbReference type="ChEBI" id="CHEBI:61430"/>
    </reaction>
    <physiologicalReaction direction="left-to-right" evidence="21">
        <dbReference type="Rhea" id="RHEA:40060"/>
    </physiologicalReaction>
</comment>
<comment type="catalytic activity">
    <reaction evidence="13">
        <text>(5Z,8Z,11Z,14Z)-eicosatetraenoyl-CoA + H2O = (5Z,8Z,11Z,14Z)-eicosatetraenoate + CoA + H(+)</text>
        <dbReference type="Rhea" id="RHEA:40151"/>
        <dbReference type="ChEBI" id="CHEBI:15377"/>
        <dbReference type="ChEBI" id="CHEBI:15378"/>
        <dbReference type="ChEBI" id="CHEBI:32395"/>
        <dbReference type="ChEBI" id="CHEBI:57287"/>
        <dbReference type="ChEBI" id="CHEBI:57368"/>
    </reaction>
    <physiologicalReaction direction="left-to-right" evidence="13">
        <dbReference type="Rhea" id="RHEA:40152"/>
    </physiologicalReaction>
</comment>
<dbReference type="RefSeq" id="WP_189094255.1">
    <property type="nucleotide sequence ID" value="NZ_BMMH01000005.1"/>
</dbReference>
<dbReference type="InterPro" id="IPR052365">
    <property type="entry name" value="THEM4/THEM5_acyl-CoA_thioest"/>
</dbReference>